<dbReference type="Pfam" id="PF10317">
    <property type="entry name" value="7TM_GPCR_Srd"/>
    <property type="match status" value="1"/>
</dbReference>
<dbReference type="GO" id="GO:0016020">
    <property type="term" value="C:membrane"/>
    <property type="evidence" value="ECO:0007669"/>
    <property type="project" value="UniProtKB-SubCell"/>
</dbReference>
<feature type="transmembrane region" description="Helical" evidence="6">
    <location>
        <begin position="81"/>
        <end position="100"/>
    </location>
</feature>
<evidence type="ECO:0000256" key="5">
    <source>
        <dbReference type="ARBA" id="ARBA00023136"/>
    </source>
</evidence>
<evidence type="ECO:0000313" key="8">
    <source>
        <dbReference type="WBParaSite" id="HCON_00140900-00001"/>
    </source>
</evidence>
<dbReference type="PANTHER" id="PTHR22945">
    <property type="entry name" value="SERPENTINE RECEPTOR, CLASS D DELTA"/>
    <property type="match status" value="1"/>
</dbReference>
<feature type="transmembrane region" description="Helical" evidence="6">
    <location>
        <begin position="268"/>
        <end position="292"/>
    </location>
</feature>
<feature type="transmembrane region" description="Helical" evidence="6">
    <location>
        <begin position="48"/>
        <end position="69"/>
    </location>
</feature>
<comment type="subcellular location">
    <subcellularLocation>
        <location evidence="1">Membrane</location>
        <topology evidence="1">Multi-pass membrane protein</topology>
    </subcellularLocation>
</comment>
<dbReference type="AlphaFoldDB" id="A0A7I4YWA2"/>
<dbReference type="Gene3D" id="1.20.1070.10">
    <property type="entry name" value="Rhodopsin 7-helix transmembrane proteins"/>
    <property type="match status" value="1"/>
</dbReference>
<sequence length="364" mass="41445">MANQAFRSPWVGFLVPELSERLEHGLGPTAENSSTRHEMNYFRLCSTLTHSLSSTLGVVFNLLLIFLVLKNTPKQLRTYSILILNFALCEFLTCLADLLLQPRIIGTGVGAFLIPYGPCILMGTQTCFVIHSFALHCYAHALWSLLFSFSYRFYVLKRTPPRNRTIVAIIFVIYIPSFLQFMTFSFANDDEDELKTIIEQKFGYDMHSEHVAGFKNFLGWKSLPGILHITLPVAPVYVAILVLRKLTISILSRGMVMSESNKRLHSQLLKALTIQACLPILFLLAVIVYAVEQLDIYHHPALEFSIFMMSSLIPMLSPLTSFIFIRPYNVWIKKKLLRRPNMFSSIKISTITSKARISDPNVEL</sequence>
<accession>A0A7I4YWA2</accession>
<protein>
    <submittedName>
        <fullName evidence="8">G protein-coupled receptor</fullName>
    </submittedName>
</protein>
<dbReference type="InterPro" id="IPR019421">
    <property type="entry name" value="7TM_GPCR_serpentine_rcpt_Srd"/>
</dbReference>
<evidence type="ECO:0000313" key="7">
    <source>
        <dbReference type="Proteomes" id="UP000025227"/>
    </source>
</evidence>
<dbReference type="OrthoDB" id="5783254at2759"/>
<keyword evidence="3 6" id="KW-0812">Transmembrane</keyword>
<feature type="transmembrane region" description="Helical" evidence="6">
    <location>
        <begin position="304"/>
        <end position="325"/>
    </location>
</feature>
<name>A0A7I4YWA2_HAECO</name>
<keyword evidence="5 6" id="KW-0472">Membrane</keyword>
<evidence type="ECO:0000256" key="4">
    <source>
        <dbReference type="ARBA" id="ARBA00022989"/>
    </source>
</evidence>
<feature type="transmembrane region" description="Helical" evidence="6">
    <location>
        <begin position="133"/>
        <end position="154"/>
    </location>
</feature>
<reference evidence="8" key="1">
    <citation type="submission" date="2020-12" db="UniProtKB">
        <authorList>
            <consortium name="WormBaseParasite"/>
        </authorList>
    </citation>
    <scope>IDENTIFICATION</scope>
    <source>
        <strain evidence="8">MHco3</strain>
    </source>
</reference>
<evidence type="ECO:0000256" key="6">
    <source>
        <dbReference type="SAM" id="Phobius"/>
    </source>
</evidence>
<evidence type="ECO:0000256" key="1">
    <source>
        <dbReference type="ARBA" id="ARBA00004141"/>
    </source>
</evidence>
<dbReference type="PANTHER" id="PTHR22945:SF90">
    <property type="entry name" value="G_PROTEIN_RECEP_F1_2 DOMAIN-CONTAINING PROTEIN"/>
    <property type="match status" value="1"/>
</dbReference>
<dbReference type="WBParaSite" id="HCON_00140900-00001">
    <property type="protein sequence ID" value="HCON_00140900-00001"/>
    <property type="gene ID" value="HCON_00140900"/>
</dbReference>
<proteinExistence type="inferred from homology"/>
<dbReference type="InterPro" id="IPR050920">
    <property type="entry name" value="Nematode_rcpt-like_delta"/>
</dbReference>
<feature type="transmembrane region" description="Helical" evidence="6">
    <location>
        <begin position="166"/>
        <end position="187"/>
    </location>
</feature>
<dbReference type="Proteomes" id="UP000025227">
    <property type="component" value="Unplaced"/>
</dbReference>
<feature type="transmembrane region" description="Helical" evidence="6">
    <location>
        <begin position="226"/>
        <end position="247"/>
    </location>
</feature>
<keyword evidence="7" id="KW-1185">Reference proteome</keyword>
<evidence type="ECO:0000256" key="2">
    <source>
        <dbReference type="ARBA" id="ARBA00009166"/>
    </source>
</evidence>
<dbReference type="SUPFAM" id="SSF81321">
    <property type="entry name" value="Family A G protein-coupled receptor-like"/>
    <property type="match status" value="1"/>
</dbReference>
<organism evidence="7 8">
    <name type="scientific">Haemonchus contortus</name>
    <name type="common">Barber pole worm</name>
    <dbReference type="NCBI Taxonomy" id="6289"/>
    <lineage>
        <taxon>Eukaryota</taxon>
        <taxon>Metazoa</taxon>
        <taxon>Ecdysozoa</taxon>
        <taxon>Nematoda</taxon>
        <taxon>Chromadorea</taxon>
        <taxon>Rhabditida</taxon>
        <taxon>Rhabditina</taxon>
        <taxon>Rhabditomorpha</taxon>
        <taxon>Strongyloidea</taxon>
        <taxon>Trichostrongylidae</taxon>
        <taxon>Haemonchus</taxon>
    </lineage>
</organism>
<keyword evidence="4 6" id="KW-1133">Transmembrane helix</keyword>
<dbReference type="OMA" id="STRHEMN"/>
<evidence type="ECO:0000256" key="3">
    <source>
        <dbReference type="ARBA" id="ARBA00022692"/>
    </source>
</evidence>
<comment type="similarity">
    <text evidence="2">Belongs to the nematode receptor-like protein srd family.</text>
</comment>